<evidence type="ECO:0000313" key="11">
    <source>
        <dbReference type="Proteomes" id="UP000595221"/>
    </source>
</evidence>
<feature type="transmembrane region" description="Helical" evidence="9">
    <location>
        <begin position="340"/>
        <end position="363"/>
    </location>
</feature>
<comment type="similarity">
    <text evidence="2">Belongs to the AzlC family.</text>
</comment>
<evidence type="ECO:0000256" key="7">
    <source>
        <dbReference type="ARBA" id="ARBA00023136"/>
    </source>
</evidence>
<feature type="transmembrane region" description="Helical" evidence="9">
    <location>
        <begin position="300"/>
        <end position="319"/>
    </location>
</feature>
<feature type="region of interest" description="Disordered" evidence="8">
    <location>
        <begin position="273"/>
        <end position="294"/>
    </location>
</feature>
<keyword evidence="4" id="KW-1003">Cell membrane</keyword>
<dbReference type="EMBL" id="CP066078">
    <property type="protein sequence ID" value="QQC58513.1"/>
    <property type="molecule type" value="Genomic_DNA"/>
</dbReference>
<sequence length="366" mass="36363">MAPAQRRECAVIGVTLVAVGLSYGALSQASGFPLWQTVMLAALAIGGAAELTFVGVVAAGGAPILAVLGGLLVNSRNFAFGLSIGEYAPRGVRQYLAAHLANDETAAFARPGADRTERWQRFVLMAVVLFPAWVGGARPGAAAGVRGGCGPAGAGRGVPGDPVLPGGSGSAQPLPGGDGGRRRAAGRGGHPRAAAGAGGRGLPAGADPGGRLPEGARPASSAARRRGRPCDGGRCGMSPAAFLVALAGLAGGTYLMRILGVKIGALSARKTAQEDDADPAQETPTAVSPHELSQSPARLWMDRATVVLIVAVAATTMLFEGQEVVGPARIIGAGTGILAALLKAPMLACVVLAMAVCAGLRALGVA</sequence>
<dbReference type="PANTHER" id="PTHR34979">
    <property type="entry name" value="INNER MEMBRANE PROTEIN YGAZ"/>
    <property type="match status" value="1"/>
</dbReference>
<dbReference type="InterPro" id="IPR011606">
    <property type="entry name" value="Brnchd-chn_aa_trnsp_permease"/>
</dbReference>
<evidence type="ECO:0000256" key="2">
    <source>
        <dbReference type="ARBA" id="ARBA00010735"/>
    </source>
</evidence>
<evidence type="ECO:0000256" key="5">
    <source>
        <dbReference type="ARBA" id="ARBA00022692"/>
    </source>
</evidence>
<evidence type="ECO:0000313" key="10">
    <source>
        <dbReference type="EMBL" id="QQC58513.1"/>
    </source>
</evidence>
<dbReference type="Pfam" id="PF03591">
    <property type="entry name" value="AzlC"/>
    <property type="match status" value="1"/>
</dbReference>
<gene>
    <name evidence="10" type="ORF">I6H58_05690</name>
</gene>
<feature type="transmembrane region" description="Helical" evidence="9">
    <location>
        <begin position="53"/>
        <end position="73"/>
    </location>
</feature>
<keyword evidence="3" id="KW-0813">Transport</keyword>
<evidence type="ECO:0000256" key="3">
    <source>
        <dbReference type="ARBA" id="ARBA00022448"/>
    </source>
</evidence>
<evidence type="ECO:0000256" key="6">
    <source>
        <dbReference type="ARBA" id="ARBA00022989"/>
    </source>
</evidence>
<organism evidence="10 11">
    <name type="scientific">Rothia kristinae</name>
    <dbReference type="NCBI Taxonomy" id="37923"/>
    <lineage>
        <taxon>Bacteria</taxon>
        <taxon>Bacillati</taxon>
        <taxon>Actinomycetota</taxon>
        <taxon>Actinomycetes</taxon>
        <taxon>Micrococcales</taxon>
        <taxon>Micrococcaceae</taxon>
        <taxon>Rothia</taxon>
    </lineage>
</organism>
<evidence type="ECO:0000256" key="9">
    <source>
        <dbReference type="SAM" id="Phobius"/>
    </source>
</evidence>
<dbReference type="GO" id="GO:0005886">
    <property type="term" value="C:plasma membrane"/>
    <property type="evidence" value="ECO:0007669"/>
    <property type="project" value="UniProtKB-SubCell"/>
</dbReference>
<dbReference type="AlphaFoldDB" id="A0A7T4MRX2"/>
<dbReference type="Proteomes" id="UP000595221">
    <property type="component" value="Chromosome"/>
</dbReference>
<evidence type="ECO:0000256" key="8">
    <source>
        <dbReference type="SAM" id="MobiDB-lite"/>
    </source>
</evidence>
<accession>A0A7T4MRX2</accession>
<dbReference type="GO" id="GO:1903785">
    <property type="term" value="P:L-valine transmembrane transport"/>
    <property type="evidence" value="ECO:0007669"/>
    <property type="project" value="TreeGrafter"/>
</dbReference>
<dbReference type="PANTHER" id="PTHR34979:SF1">
    <property type="entry name" value="INNER MEMBRANE PROTEIN YGAZ"/>
    <property type="match status" value="1"/>
</dbReference>
<feature type="transmembrane region" description="Helical" evidence="9">
    <location>
        <begin position="235"/>
        <end position="256"/>
    </location>
</feature>
<keyword evidence="7 9" id="KW-0472">Membrane</keyword>
<evidence type="ECO:0000256" key="1">
    <source>
        <dbReference type="ARBA" id="ARBA00004651"/>
    </source>
</evidence>
<keyword evidence="5 9" id="KW-0812">Transmembrane</keyword>
<evidence type="ECO:0000256" key="4">
    <source>
        <dbReference type="ARBA" id="ARBA00022475"/>
    </source>
</evidence>
<reference evidence="10 11" key="1">
    <citation type="submission" date="2020-12" db="EMBL/GenBank/DDBJ databases">
        <title>FDA dAtabase for Regulatory Grade micrObial Sequences (FDA-ARGOS): Supporting development and validation of Infectious Disease Dx tests.</title>
        <authorList>
            <person name="Sproer C."/>
            <person name="Gronow S."/>
            <person name="Severitt S."/>
            <person name="Schroder I."/>
            <person name="Tallon L."/>
            <person name="Sadzewicz L."/>
            <person name="Zhao X."/>
            <person name="Boylan J."/>
            <person name="Ott S."/>
            <person name="Bowen H."/>
            <person name="Vavikolanu K."/>
            <person name="Mehta A."/>
            <person name="Aluvathingal J."/>
            <person name="Nadendla S."/>
            <person name="Lowell S."/>
            <person name="Myers T."/>
            <person name="Yan Y."/>
            <person name="Sichtig H."/>
        </authorList>
    </citation>
    <scope>NUCLEOTIDE SEQUENCE [LARGE SCALE GENOMIC DNA]</scope>
    <source>
        <strain evidence="10 11">FDAARGOS_1001</strain>
    </source>
</reference>
<feature type="region of interest" description="Disordered" evidence="8">
    <location>
        <begin position="154"/>
        <end position="231"/>
    </location>
</feature>
<proteinExistence type="inferred from homology"/>
<feature type="compositionally biased region" description="Low complexity" evidence="8">
    <location>
        <begin position="203"/>
        <end position="222"/>
    </location>
</feature>
<comment type="subcellular location">
    <subcellularLocation>
        <location evidence="1">Cell membrane</location>
        <topology evidence="1">Multi-pass membrane protein</topology>
    </subcellularLocation>
</comment>
<protein>
    <submittedName>
        <fullName evidence="10">AzlC family ABC transporter permease</fullName>
    </submittedName>
</protein>
<feature type="compositionally biased region" description="Polar residues" evidence="8">
    <location>
        <begin position="282"/>
        <end position="294"/>
    </location>
</feature>
<keyword evidence="6 9" id="KW-1133">Transmembrane helix</keyword>
<name>A0A7T4MRX2_9MICC</name>